<evidence type="ECO:0000256" key="1">
    <source>
        <dbReference type="SAM" id="Phobius"/>
    </source>
</evidence>
<proteinExistence type="predicted"/>
<name>A0ABV1VA85_9ACTN</name>
<keyword evidence="1" id="KW-1133">Transmembrane helix</keyword>
<keyword evidence="1" id="KW-0812">Transmembrane</keyword>
<feature type="transmembrane region" description="Helical" evidence="1">
    <location>
        <begin position="154"/>
        <end position="183"/>
    </location>
</feature>
<dbReference type="EMBL" id="JBEPCV010000003">
    <property type="protein sequence ID" value="MER6903407.1"/>
    <property type="molecule type" value="Genomic_DNA"/>
</dbReference>
<sequence length="187" mass="19732">MIRRSTAPSPSFRRRNAPAVSPNRLWGAAAAAYVLVLVFFVVRGAGAASYWFWLLGPVVGRLGLEAAGAGLRVGRTAYVLRRRGLVTEGRLEGGTDVVVDEFGATTRHHRYVYADAEGRRHARTGAGGGAGRVDILYDPRDPARTTKVGRGTAAWFAGAGVLLLVPGLPLVVWGAGLMVAAVVRALG</sequence>
<keyword evidence="1" id="KW-0472">Membrane</keyword>
<accession>A0ABV1VA85</accession>
<keyword evidence="3" id="KW-1185">Reference proteome</keyword>
<reference evidence="2 3" key="1">
    <citation type="submission" date="2024-06" db="EMBL/GenBank/DDBJ databases">
        <title>The Natural Products Discovery Center: Release of the First 8490 Sequenced Strains for Exploring Actinobacteria Biosynthetic Diversity.</title>
        <authorList>
            <person name="Kalkreuter E."/>
            <person name="Kautsar S.A."/>
            <person name="Yang D."/>
            <person name="Bader C.D."/>
            <person name="Teijaro C.N."/>
            <person name="Fluegel L."/>
            <person name="Davis C.M."/>
            <person name="Simpson J.R."/>
            <person name="Lauterbach L."/>
            <person name="Steele A.D."/>
            <person name="Gui C."/>
            <person name="Meng S."/>
            <person name="Li G."/>
            <person name="Viehrig K."/>
            <person name="Ye F."/>
            <person name="Su P."/>
            <person name="Kiefer A.F."/>
            <person name="Nichols A."/>
            <person name="Cepeda A.J."/>
            <person name="Yan W."/>
            <person name="Fan B."/>
            <person name="Jiang Y."/>
            <person name="Adhikari A."/>
            <person name="Zheng C.-J."/>
            <person name="Schuster L."/>
            <person name="Cowan T.M."/>
            <person name="Smanski M.J."/>
            <person name="Chevrette M.G."/>
            <person name="De Carvalho L.P.S."/>
            <person name="Shen B."/>
        </authorList>
    </citation>
    <scope>NUCLEOTIDE SEQUENCE [LARGE SCALE GENOMIC DNA]</scope>
    <source>
        <strain evidence="2 3">NPDC000632</strain>
    </source>
</reference>
<gene>
    <name evidence="2" type="ORF">ABT322_06380</name>
</gene>
<comment type="caution">
    <text evidence="2">The sequence shown here is derived from an EMBL/GenBank/DDBJ whole genome shotgun (WGS) entry which is preliminary data.</text>
</comment>
<feature type="transmembrane region" description="Helical" evidence="1">
    <location>
        <begin position="51"/>
        <end position="73"/>
    </location>
</feature>
<evidence type="ECO:0000313" key="2">
    <source>
        <dbReference type="EMBL" id="MER6903407.1"/>
    </source>
</evidence>
<evidence type="ECO:0008006" key="4">
    <source>
        <dbReference type="Google" id="ProtNLM"/>
    </source>
</evidence>
<protein>
    <recommendedName>
        <fullName evidence="4">DUF3592 domain-containing protein</fullName>
    </recommendedName>
</protein>
<feature type="transmembrane region" description="Helical" evidence="1">
    <location>
        <begin position="25"/>
        <end position="45"/>
    </location>
</feature>
<organism evidence="2 3">
    <name type="scientific">Streptomyces flaveolus</name>
    <dbReference type="NCBI Taxonomy" id="67297"/>
    <lineage>
        <taxon>Bacteria</taxon>
        <taxon>Bacillati</taxon>
        <taxon>Actinomycetota</taxon>
        <taxon>Actinomycetes</taxon>
        <taxon>Kitasatosporales</taxon>
        <taxon>Streptomycetaceae</taxon>
        <taxon>Streptomyces</taxon>
    </lineage>
</organism>
<dbReference type="RefSeq" id="WP_350717185.1">
    <property type="nucleotide sequence ID" value="NZ_JBEPCO010000006.1"/>
</dbReference>
<dbReference type="Proteomes" id="UP001490330">
    <property type="component" value="Unassembled WGS sequence"/>
</dbReference>
<evidence type="ECO:0000313" key="3">
    <source>
        <dbReference type="Proteomes" id="UP001490330"/>
    </source>
</evidence>